<dbReference type="AlphaFoldDB" id="B2J1Q3"/>
<evidence type="ECO:0000259" key="1">
    <source>
        <dbReference type="Pfam" id="PF13185"/>
    </source>
</evidence>
<reference evidence="3" key="1">
    <citation type="submission" date="2008-04" db="EMBL/GenBank/DDBJ databases">
        <title>Complete sequence of chromosome of Nostoc punctiforme ATCC 29133.</title>
        <authorList>
            <consortium name="US DOE Joint Genome Institute"/>
            <person name="Copeland A."/>
            <person name="Lucas S."/>
            <person name="Lapidus A."/>
            <person name="Glavina del Rio T."/>
            <person name="Dalin E."/>
            <person name="Tice H."/>
            <person name="Pitluck S."/>
            <person name="Chain P."/>
            <person name="Malfatti S."/>
            <person name="Shin M."/>
            <person name="Vergez L."/>
            <person name="Schmutz J."/>
            <person name="Larimer F."/>
            <person name="Land M."/>
            <person name="Hauser L."/>
            <person name="Kyrpides N."/>
            <person name="Kim E."/>
            <person name="Meeks J.C."/>
            <person name="Elhai J."/>
            <person name="Campbell E.L."/>
            <person name="Thiel T."/>
            <person name="Longmire J."/>
            <person name="Potts M."/>
            <person name="Atlas R."/>
        </authorList>
    </citation>
    <scope>NUCLEOTIDE SEQUENCE [LARGE SCALE GENOMIC DNA]</scope>
    <source>
        <strain evidence="3">ATCC 29133 / PCC 73102</strain>
    </source>
</reference>
<dbReference type="EMBL" id="CP001037">
    <property type="protein sequence ID" value="ACC80414.1"/>
    <property type="molecule type" value="Genomic_DNA"/>
</dbReference>
<sequence length="203" mass="22423">MPEANAPGIVKRQNKEKCSQAPKFIYGDYLFTSPTASIADLTSFPSTMTSDTQPIFDTLTDEGYAIDWNLLLTEILTTFDCSTGTIHTFDRDSELLHLKAHQGIPEFLLPKMTIIPIGKGMAGVAAERKRPVQICNLQTDEQGVVRPSAKETQVKGSITVPLLLNERLHGTLGIAKPVSYEFTPTEEETLMEIGEAISRKIIR</sequence>
<evidence type="ECO:0000313" key="2">
    <source>
        <dbReference type="EMBL" id="ACC80414.1"/>
    </source>
</evidence>
<evidence type="ECO:0000313" key="3">
    <source>
        <dbReference type="Proteomes" id="UP000001191"/>
    </source>
</evidence>
<keyword evidence="3" id="KW-1185">Reference proteome</keyword>
<dbReference type="Gene3D" id="3.30.450.40">
    <property type="match status" value="1"/>
</dbReference>
<organism evidence="2 3">
    <name type="scientific">Nostoc punctiforme (strain ATCC 29133 / PCC 73102)</name>
    <dbReference type="NCBI Taxonomy" id="63737"/>
    <lineage>
        <taxon>Bacteria</taxon>
        <taxon>Bacillati</taxon>
        <taxon>Cyanobacteriota</taxon>
        <taxon>Cyanophyceae</taxon>
        <taxon>Nostocales</taxon>
        <taxon>Nostocaceae</taxon>
        <taxon>Nostoc</taxon>
    </lineage>
</organism>
<dbReference type="Pfam" id="PF13185">
    <property type="entry name" value="GAF_2"/>
    <property type="match status" value="1"/>
</dbReference>
<dbReference type="KEGG" id="npu:Npun_F1752"/>
<name>B2J1Q3_NOSP7</name>
<dbReference type="InterPro" id="IPR003018">
    <property type="entry name" value="GAF"/>
</dbReference>
<dbReference type="HOGENOM" id="CLU_116690_0_0_3"/>
<dbReference type="STRING" id="63737.Npun_F1752"/>
<proteinExistence type="predicted"/>
<dbReference type="EnsemblBacteria" id="ACC80414">
    <property type="protein sequence ID" value="ACC80414"/>
    <property type="gene ID" value="Npun_F1752"/>
</dbReference>
<protein>
    <submittedName>
        <fullName evidence="2">Putative GAF sensor protein</fullName>
    </submittedName>
</protein>
<reference evidence="2 3" key="2">
    <citation type="journal article" date="2013" name="Plant Physiol.">
        <title>A Nostoc punctiforme Sugar Transporter Necessary to Establish a Cyanobacterium-Plant Symbiosis.</title>
        <authorList>
            <person name="Ekman M."/>
            <person name="Picossi S."/>
            <person name="Campbell E.L."/>
            <person name="Meeks J.C."/>
            <person name="Flores E."/>
        </authorList>
    </citation>
    <scope>NUCLEOTIDE SEQUENCE [LARGE SCALE GENOMIC DNA]</scope>
    <source>
        <strain evidence="3">ATCC 29133 / PCC 73102</strain>
    </source>
</reference>
<dbReference type="Proteomes" id="UP000001191">
    <property type="component" value="Chromosome"/>
</dbReference>
<accession>B2J1Q3</accession>
<feature type="domain" description="GAF" evidence="1">
    <location>
        <begin position="72"/>
        <end position="198"/>
    </location>
</feature>
<dbReference type="RefSeq" id="WP_012408432.1">
    <property type="nucleotide sequence ID" value="NC_010628.1"/>
</dbReference>
<dbReference type="SUPFAM" id="SSF55781">
    <property type="entry name" value="GAF domain-like"/>
    <property type="match status" value="1"/>
</dbReference>
<gene>
    <name evidence="2" type="ordered locus">Npun_F1752</name>
</gene>
<dbReference type="InterPro" id="IPR029016">
    <property type="entry name" value="GAF-like_dom_sf"/>
</dbReference>
<dbReference type="eggNOG" id="COG2203">
    <property type="taxonomic scope" value="Bacteria"/>
</dbReference>